<name>A0A9Q3HVF1_9BASI</name>
<comment type="caution">
    <text evidence="1">The sequence shown here is derived from an EMBL/GenBank/DDBJ whole genome shotgun (WGS) entry which is preliminary data.</text>
</comment>
<accession>A0A9Q3HVF1</accession>
<dbReference type="OrthoDB" id="122734at2759"/>
<organism evidence="1 2">
    <name type="scientific">Austropuccinia psidii MF-1</name>
    <dbReference type="NCBI Taxonomy" id="1389203"/>
    <lineage>
        <taxon>Eukaryota</taxon>
        <taxon>Fungi</taxon>
        <taxon>Dikarya</taxon>
        <taxon>Basidiomycota</taxon>
        <taxon>Pucciniomycotina</taxon>
        <taxon>Pucciniomycetes</taxon>
        <taxon>Pucciniales</taxon>
        <taxon>Sphaerophragmiaceae</taxon>
        <taxon>Austropuccinia</taxon>
    </lineage>
</organism>
<sequence>MPKFLATPGTVRTAPLYRYLIPIRGEGHCPCARGPTVTQSGCKGHRVPTSQAATGLWDPANNQTIHSASAVFPHFQTAQSTQGTPDKGSLQHVLNTMILGKVLTKKLFASEERAINSLPLAQDISIPENLKRALAGPDWHHWEQARLNKLQQMKKHGVWQAIKKTLAMKTIGHFWVFDTKIDESGNFEKFKAQLVARSD</sequence>
<dbReference type="EMBL" id="AVOT02026776">
    <property type="protein sequence ID" value="MBW0518648.1"/>
    <property type="molecule type" value="Genomic_DNA"/>
</dbReference>
<keyword evidence="2" id="KW-1185">Reference proteome</keyword>
<protein>
    <recommendedName>
        <fullName evidence="3">Reverse transcriptase Ty1/copia-type domain-containing protein</fullName>
    </recommendedName>
</protein>
<evidence type="ECO:0000313" key="2">
    <source>
        <dbReference type="Proteomes" id="UP000765509"/>
    </source>
</evidence>
<reference evidence="1" key="1">
    <citation type="submission" date="2021-03" db="EMBL/GenBank/DDBJ databases">
        <title>Draft genome sequence of rust myrtle Austropuccinia psidii MF-1, a brazilian biotype.</title>
        <authorList>
            <person name="Quecine M.C."/>
            <person name="Pachon D.M.R."/>
            <person name="Bonatelli M.L."/>
            <person name="Correr F.H."/>
            <person name="Franceschini L.M."/>
            <person name="Leite T.F."/>
            <person name="Margarido G.R.A."/>
            <person name="Almeida C.A."/>
            <person name="Ferrarezi J.A."/>
            <person name="Labate C.A."/>
        </authorList>
    </citation>
    <scope>NUCLEOTIDE SEQUENCE</scope>
    <source>
        <strain evidence="1">MF-1</strain>
    </source>
</reference>
<evidence type="ECO:0008006" key="3">
    <source>
        <dbReference type="Google" id="ProtNLM"/>
    </source>
</evidence>
<gene>
    <name evidence="1" type="ORF">O181_058363</name>
</gene>
<dbReference type="AlphaFoldDB" id="A0A9Q3HVF1"/>
<dbReference type="Proteomes" id="UP000765509">
    <property type="component" value="Unassembled WGS sequence"/>
</dbReference>
<proteinExistence type="predicted"/>
<evidence type="ECO:0000313" key="1">
    <source>
        <dbReference type="EMBL" id="MBW0518648.1"/>
    </source>
</evidence>